<dbReference type="GO" id="GO:0033294">
    <property type="term" value="F:ectoine binding"/>
    <property type="evidence" value="ECO:0007669"/>
    <property type="project" value="InterPro"/>
</dbReference>
<dbReference type="CDD" id="cd01002">
    <property type="entry name" value="PBP2_Ehub_like"/>
    <property type="match status" value="1"/>
</dbReference>
<evidence type="ECO:0000256" key="2">
    <source>
        <dbReference type="ARBA" id="ARBA00022729"/>
    </source>
</evidence>
<evidence type="ECO:0000313" key="5">
    <source>
        <dbReference type="Proteomes" id="UP000077875"/>
    </source>
</evidence>
<keyword evidence="2" id="KW-0732">Signal</keyword>
<dbReference type="SUPFAM" id="SSF53850">
    <property type="entry name" value="Periplasmic binding protein-like II"/>
    <property type="match status" value="1"/>
</dbReference>
<dbReference type="NCBIfam" id="TIGR02995">
    <property type="entry name" value="ectoine_ehuB"/>
    <property type="match status" value="1"/>
</dbReference>
<feature type="domain" description="Solute-binding protein family 3/N-terminal" evidence="3">
    <location>
        <begin position="24"/>
        <end position="256"/>
    </location>
</feature>
<dbReference type="STRING" id="376489.A5892_17215"/>
<accession>A0A172YKN9</accession>
<gene>
    <name evidence="4" type="ORF">A5892_17215</name>
</gene>
<proteinExistence type="inferred from homology"/>
<sequence>MVAGITASLPAWAVSLEEVRDRGTLRVAIANEIPYGFTNMSGDAEGAGPKTVEHIAEALGIDDIEWVTTSFSSLIPGLQAGRFDVVAAEMAVMPDRCAQAIYSEPNTSYGEGLLVQAGNPKGIHGYQDFAERDDIRVAIMAGANQLEMLQQLGVPESQMVTINNNADAISTISTGRADAYAATGTTIGELAGRSNAVESAPDFVDPVIDGEEVRSWGAFTFANDSESLRDAFNQQLAEYKQSDEWREMIAGYGFTPEDIDASFERTTEELCSN</sequence>
<dbReference type="KEGG" id="haa:A5892_17215"/>
<dbReference type="InterPro" id="IPR014337">
    <property type="entry name" value="Ectoine_EhuB"/>
</dbReference>
<dbReference type="PANTHER" id="PTHR35936">
    <property type="entry name" value="MEMBRANE-BOUND LYTIC MUREIN TRANSGLYCOSYLASE F"/>
    <property type="match status" value="1"/>
</dbReference>
<dbReference type="Pfam" id="PF00497">
    <property type="entry name" value="SBP_bac_3"/>
    <property type="match status" value="1"/>
</dbReference>
<dbReference type="SMART" id="SM00062">
    <property type="entry name" value="PBPb"/>
    <property type="match status" value="1"/>
</dbReference>
<evidence type="ECO:0000256" key="1">
    <source>
        <dbReference type="ARBA" id="ARBA00010333"/>
    </source>
</evidence>
<evidence type="ECO:0000259" key="3">
    <source>
        <dbReference type="SMART" id="SM00062"/>
    </source>
</evidence>
<name>A0A172YKN9_9GAMM</name>
<protein>
    <submittedName>
        <fullName evidence="4">Ectoine/hydroxyectoine ABC transporter substrate-binding protein EhuB</fullName>
    </submittedName>
</protein>
<dbReference type="Proteomes" id="UP000077875">
    <property type="component" value="Chromosome"/>
</dbReference>
<dbReference type="InterPro" id="IPR001638">
    <property type="entry name" value="Solute-binding_3/MltF_N"/>
</dbReference>
<keyword evidence="5" id="KW-1185">Reference proteome</keyword>
<dbReference type="EMBL" id="CP015243">
    <property type="protein sequence ID" value="ANF59746.1"/>
    <property type="molecule type" value="Genomic_DNA"/>
</dbReference>
<dbReference type="AlphaFoldDB" id="A0A172YKN9"/>
<reference evidence="4 5" key="1">
    <citation type="submission" date="2016-04" db="EMBL/GenBank/DDBJ databases">
        <title>Complete Genome Sequence of Halotalea alkalilenta IHB B 13600.</title>
        <authorList>
            <person name="Swarnkar M.K."/>
            <person name="Sharma A."/>
            <person name="Kaushal K."/>
            <person name="Soni R."/>
            <person name="Rana S."/>
            <person name="Singh A.K."/>
            <person name="Gulati A."/>
        </authorList>
    </citation>
    <scope>NUCLEOTIDE SEQUENCE [LARGE SCALE GENOMIC DNA]</scope>
    <source>
        <strain evidence="4 5">IHB B 13600</strain>
    </source>
</reference>
<comment type="similarity">
    <text evidence="1">Belongs to the bacterial solute-binding protein 3 family.</text>
</comment>
<dbReference type="GO" id="GO:0051470">
    <property type="term" value="P:ectoine transmembrane transport"/>
    <property type="evidence" value="ECO:0007669"/>
    <property type="project" value="InterPro"/>
</dbReference>
<dbReference type="Gene3D" id="3.40.190.10">
    <property type="entry name" value="Periplasmic binding protein-like II"/>
    <property type="match status" value="2"/>
</dbReference>
<dbReference type="PANTHER" id="PTHR35936:SF17">
    <property type="entry name" value="ARGININE-BINDING EXTRACELLULAR PROTEIN ARTP"/>
    <property type="match status" value="1"/>
</dbReference>
<organism evidence="4 5">
    <name type="scientific">Halotalea alkalilenta</name>
    <dbReference type="NCBI Taxonomy" id="376489"/>
    <lineage>
        <taxon>Bacteria</taxon>
        <taxon>Pseudomonadati</taxon>
        <taxon>Pseudomonadota</taxon>
        <taxon>Gammaproteobacteria</taxon>
        <taxon>Oceanospirillales</taxon>
        <taxon>Halomonadaceae</taxon>
        <taxon>Halotalea</taxon>
    </lineage>
</organism>
<evidence type="ECO:0000313" key="4">
    <source>
        <dbReference type="EMBL" id="ANF59746.1"/>
    </source>
</evidence>